<proteinExistence type="predicted"/>
<feature type="chain" id="PRO_5015580310" description="Endo-1,4-beta-xylanase A" evidence="2">
    <location>
        <begin position="25"/>
        <end position="392"/>
    </location>
</feature>
<evidence type="ECO:0000313" key="4">
    <source>
        <dbReference type="Proteomes" id="UP000238823"/>
    </source>
</evidence>
<dbReference type="EMBL" id="PVNL01000147">
    <property type="protein sequence ID" value="PRP93494.1"/>
    <property type="molecule type" value="Genomic_DNA"/>
</dbReference>
<evidence type="ECO:0000256" key="1">
    <source>
        <dbReference type="SAM" id="MobiDB-lite"/>
    </source>
</evidence>
<feature type="region of interest" description="Disordered" evidence="1">
    <location>
        <begin position="23"/>
        <end position="87"/>
    </location>
</feature>
<accession>A0A2S9XKT8</accession>
<feature type="compositionally biased region" description="Acidic residues" evidence="1">
    <location>
        <begin position="29"/>
        <end position="83"/>
    </location>
</feature>
<dbReference type="PROSITE" id="PS51257">
    <property type="entry name" value="PROKAR_LIPOPROTEIN"/>
    <property type="match status" value="1"/>
</dbReference>
<keyword evidence="2" id="KW-0732">Signal</keyword>
<organism evidence="3 4">
    <name type="scientific">Enhygromyxa salina</name>
    <dbReference type="NCBI Taxonomy" id="215803"/>
    <lineage>
        <taxon>Bacteria</taxon>
        <taxon>Pseudomonadati</taxon>
        <taxon>Myxococcota</taxon>
        <taxon>Polyangia</taxon>
        <taxon>Nannocystales</taxon>
        <taxon>Nannocystaceae</taxon>
        <taxon>Enhygromyxa</taxon>
    </lineage>
</organism>
<name>A0A2S9XKT8_9BACT</name>
<sequence>MQVRLPLLTSMTALTLAMSLSCKGGTGDDGGDVDTTGDTDPSGDGDGDPSGDGDGDPSGDGDGDPAGDGDGDPSGDGDGDGDPGDCAGYFPAGAVWCEDVTNAATTADSDTVTAWLEQAGWGNNDTFQIDFSIEVLEADANTPRMSFEATGAFYTPDCDWVDVPVPAVGAIEGESGYECTSDGDCHLIVAARDEDLLYEMWRANIVDGTFYGGCLAVWDMTKIYDDEGRGQGCTSADAAGFPIAPLLFTADEVASGSIDHAIRFILPNANIRDLIYSPPATHSTNATSGPAQAPPYGVHLRLRADYPLDNLPNEAARVVARALQKYGMFLADGGQIALTGQSDRYSTNKWDGLLAPQDLVALRPIDFDVIDHGPLLDWGQQECTRTPLGTPP</sequence>
<dbReference type="AlphaFoldDB" id="A0A2S9XKT8"/>
<gene>
    <name evidence="3" type="ORF">ENSA7_79220</name>
</gene>
<protein>
    <recommendedName>
        <fullName evidence="5">Endo-1,4-beta-xylanase A</fullName>
    </recommendedName>
</protein>
<dbReference type="Proteomes" id="UP000238823">
    <property type="component" value="Unassembled WGS sequence"/>
</dbReference>
<reference evidence="3 4" key="1">
    <citation type="submission" date="2018-03" db="EMBL/GenBank/DDBJ databases">
        <title>Draft Genome Sequences of the Obligatory Marine Myxobacteria Enhygromyxa salina SWB007.</title>
        <authorList>
            <person name="Poehlein A."/>
            <person name="Moghaddam J.A."/>
            <person name="Harms H."/>
            <person name="Alanjari M."/>
            <person name="Koenig G.M."/>
            <person name="Daniel R."/>
            <person name="Schaeberle T.F."/>
        </authorList>
    </citation>
    <scope>NUCLEOTIDE SEQUENCE [LARGE SCALE GENOMIC DNA]</scope>
    <source>
        <strain evidence="3 4">SWB007</strain>
    </source>
</reference>
<evidence type="ECO:0000256" key="2">
    <source>
        <dbReference type="SAM" id="SignalP"/>
    </source>
</evidence>
<feature type="signal peptide" evidence="2">
    <location>
        <begin position="1"/>
        <end position="24"/>
    </location>
</feature>
<comment type="caution">
    <text evidence="3">The sequence shown here is derived from an EMBL/GenBank/DDBJ whole genome shotgun (WGS) entry which is preliminary data.</text>
</comment>
<evidence type="ECO:0008006" key="5">
    <source>
        <dbReference type="Google" id="ProtNLM"/>
    </source>
</evidence>
<evidence type="ECO:0000313" key="3">
    <source>
        <dbReference type="EMBL" id="PRP93494.1"/>
    </source>
</evidence>